<dbReference type="InterPro" id="IPR000223">
    <property type="entry name" value="Pept_S26A_signal_pept_1"/>
</dbReference>
<dbReference type="Gene3D" id="2.10.109.10">
    <property type="entry name" value="Umud Fragment, subunit A"/>
    <property type="match status" value="1"/>
</dbReference>
<sequence>MVKSRVSLKLVFFFALPTLLFIGLFVHLFIFRTAVVQGVSMAPTIKNEQVIIYNRLSYLFDSPHRGDVVVIDLDGDTFIKRIIGLPDETLSYVDQQLYIDEIPYRQTFISDQRSYWTHNINSTYIPKGYFYVMGDNRRNSRDSRNSLGLIAKEDIIGRAELIIYPFSEWQVIY</sequence>
<dbReference type="GO" id="GO:0005886">
    <property type="term" value="C:plasma membrane"/>
    <property type="evidence" value="ECO:0007669"/>
    <property type="project" value="UniProtKB-SubCell"/>
</dbReference>
<evidence type="ECO:0000256" key="7">
    <source>
        <dbReference type="RuleBase" id="RU362042"/>
    </source>
</evidence>
<comment type="similarity">
    <text evidence="3 7">Belongs to the peptidase S26 family.</text>
</comment>
<comment type="catalytic activity">
    <reaction evidence="1 7">
        <text>Cleavage of hydrophobic, N-terminal signal or leader sequences from secreted and periplasmic proteins.</text>
        <dbReference type="EC" id="3.4.21.89"/>
    </reaction>
</comment>
<dbReference type="GO" id="GO:0004252">
    <property type="term" value="F:serine-type endopeptidase activity"/>
    <property type="evidence" value="ECO:0007669"/>
    <property type="project" value="InterPro"/>
</dbReference>
<dbReference type="PANTHER" id="PTHR43390:SF1">
    <property type="entry name" value="CHLOROPLAST PROCESSING PEPTIDASE"/>
    <property type="match status" value="1"/>
</dbReference>
<evidence type="ECO:0000259" key="8">
    <source>
        <dbReference type="Pfam" id="PF10502"/>
    </source>
</evidence>
<comment type="subcellular location">
    <subcellularLocation>
        <location evidence="2">Cell membrane</location>
        <topology evidence="2">Single-pass type II membrane protein</topology>
    </subcellularLocation>
    <subcellularLocation>
        <location evidence="7">Membrane</location>
        <topology evidence="7">Single-pass type II membrane protein</topology>
    </subcellularLocation>
</comment>
<keyword evidence="10" id="KW-1185">Reference proteome</keyword>
<feature type="active site" evidence="6">
    <location>
        <position position="80"/>
    </location>
</feature>
<dbReference type="STRING" id="442899.SAMN05720591_12811"/>
<accession>A0A511X3M5</accession>
<dbReference type="OrthoDB" id="9802919at2"/>
<dbReference type="InterPro" id="IPR019758">
    <property type="entry name" value="Pept_S26A_signal_pept_1_CS"/>
</dbReference>
<organism evidence="9 10">
    <name type="scientific">Halolactibacillus alkaliphilus</name>
    <dbReference type="NCBI Taxonomy" id="442899"/>
    <lineage>
        <taxon>Bacteria</taxon>
        <taxon>Bacillati</taxon>
        <taxon>Bacillota</taxon>
        <taxon>Bacilli</taxon>
        <taxon>Bacillales</taxon>
        <taxon>Bacillaceae</taxon>
        <taxon>Halolactibacillus</taxon>
    </lineage>
</organism>
<dbReference type="AlphaFoldDB" id="A0A511X3M5"/>
<dbReference type="GO" id="GO:0009003">
    <property type="term" value="F:signal peptidase activity"/>
    <property type="evidence" value="ECO:0007669"/>
    <property type="project" value="UniProtKB-EC"/>
</dbReference>
<evidence type="ECO:0000256" key="5">
    <source>
        <dbReference type="ARBA" id="ARBA00022801"/>
    </source>
</evidence>
<evidence type="ECO:0000256" key="3">
    <source>
        <dbReference type="ARBA" id="ARBA00009370"/>
    </source>
</evidence>
<keyword evidence="5 7" id="KW-0378">Hydrolase</keyword>
<dbReference type="PANTHER" id="PTHR43390">
    <property type="entry name" value="SIGNAL PEPTIDASE I"/>
    <property type="match status" value="1"/>
</dbReference>
<dbReference type="Proteomes" id="UP000321400">
    <property type="component" value="Unassembled WGS sequence"/>
</dbReference>
<evidence type="ECO:0000313" key="9">
    <source>
        <dbReference type="EMBL" id="GEN57525.1"/>
    </source>
</evidence>
<name>A0A511X3M5_9BACI</name>
<dbReference type="GO" id="GO:0006465">
    <property type="term" value="P:signal peptide processing"/>
    <property type="evidence" value="ECO:0007669"/>
    <property type="project" value="InterPro"/>
</dbReference>
<dbReference type="PROSITE" id="PS00761">
    <property type="entry name" value="SPASE_I_3"/>
    <property type="match status" value="1"/>
</dbReference>
<dbReference type="InterPro" id="IPR036286">
    <property type="entry name" value="LexA/Signal_pep-like_sf"/>
</dbReference>
<feature type="domain" description="Peptidase S26" evidence="8">
    <location>
        <begin position="17"/>
        <end position="163"/>
    </location>
</feature>
<dbReference type="EMBL" id="BJYE01000031">
    <property type="protein sequence ID" value="GEN57525.1"/>
    <property type="molecule type" value="Genomic_DNA"/>
</dbReference>
<evidence type="ECO:0000256" key="6">
    <source>
        <dbReference type="PIRSR" id="PIRSR600223-1"/>
    </source>
</evidence>
<dbReference type="CDD" id="cd06530">
    <property type="entry name" value="S26_SPase_I"/>
    <property type="match status" value="1"/>
</dbReference>
<reference evidence="9 10" key="1">
    <citation type="submission" date="2019-07" db="EMBL/GenBank/DDBJ databases">
        <title>Whole genome shotgun sequence of Halolactibacillus alkaliphilus NBRC 103919.</title>
        <authorList>
            <person name="Hosoyama A."/>
            <person name="Uohara A."/>
            <person name="Ohji S."/>
            <person name="Ichikawa N."/>
        </authorList>
    </citation>
    <scope>NUCLEOTIDE SEQUENCE [LARGE SCALE GENOMIC DNA]</scope>
    <source>
        <strain evidence="9 10">NBRC 103919</strain>
    </source>
</reference>
<feature type="active site" evidence="6">
    <location>
        <position position="40"/>
    </location>
</feature>
<dbReference type="SUPFAM" id="SSF51306">
    <property type="entry name" value="LexA/Signal peptidase"/>
    <property type="match status" value="1"/>
</dbReference>
<comment type="caution">
    <text evidence="9">The sequence shown here is derived from an EMBL/GenBank/DDBJ whole genome shotgun (WGS) entry which is preliminary data.</text>
</comment>
<evidence type="ECO:0000313" key="10">
    <source>
        <dbReference type="Proteomes" id="UP000321400"/>
    </source>
</evidence>
<protein>
    <recommendedName>
        <fullName evidence="4 7">Signal peptidase I</fullName>
        <ecNumber evidence="4 7">3.4.21.89</ecNumber>
    </recommendedName>
</protein>
<evidence type="ECO:0000256" key="1">
    <source>
        <dbReference type="ARBA" id="ARBA00000677"/>
    </source>
</evidence>
<proteinExistence type="inferred from homology"/>
<dbReference type="RefSeq" id="WP_089802955.1">
    <property type="nucleotide sequence ID" value="NZ_BJYE01000031.1"/>
</dbReference>
<evidence type="ECO:0000256" key="2">
    <source>
        <dbReference type="ARBA" id="ARBA00004401"/>
    </source>
</evidence>
<keyword evidence="7" id="KW-0645">Protease</keyword>
<gene>
    <name evidence="9" type="primary">sip</name>
    <name evidence="9" type="ORF">HAL01_19890</name>
</gene>
<dbReference type="Pfam" id="PF10502">
    <property type="entry name" value="Peptidase_S26"/>
    <property type="match status" value="1"/>
</dbReference>
<dbReference type="PRINTS" id="PR00727">
    <property type="entry name" value="LEADERPTASE"/>
</dbReference>
<dbReference type="EC" id="3.4.21.89" evidence="4 7"/>
<dbReference type="InterPro" id="IPR019533">
    <property type="entry name" value="Peptidase_S26"/>
</dbReference>
<evidence type="ECO:0000256" key="4">
    <source>
        <dbReference type="ARBA" id="ARBA00013208"/>
    </source>
</evidence>
<dbReference type="NCBIfam" id="TIGR02227">
    <property type="entry name" value="sigpep_I_bact"/>
    <property type="match status" value="1"/>
</dbReference>